<gene>
    <name evidence="2" type="ORF">BO88DRAFT_429988</name>
</gene>
<feature type="signal peptide" evidence="1">
    <location>
        <begin position="1"/>
        <end position="19"/>
    </location>
</feature>
<reference evidence="2" key="1">
    <citation type="submission" date="2016-12" db="EMBL/GenBank/DDBJ databases">
        <title>The genomes of Aspergillus section Nigri reveals drivers in fungal speciation.</title>
        <authorList>
            <consortium name="DOE Joint Genome Institute"/>
            <person name="Vesth T.C."/>
            <person name="Nybo J."/>
            <person name="Theobald S."/>
            <person name="Brandl J."/>
            <person name="Frisvad J.C."/>
            <person name="Nielsen K.F."/>
            <person name="Lyhne E.K."/>
            <person name="Kogle M.E."/>
            <person name="Kuo A."/>
            <person name="Riley R."/>
            <person name="Clum A."/>
            <person name="Nolan M."/>
            <person name="Lipzen A."/>
            <person name="Salamov A."/>
            <person name="Henrissat B."/>
            <person name="Wiebenga A."/>
            <person name="De Vries R.P."/>
            <person name="Grigoriev I.V."/>
            <person name="Mortensen U.H."/>
            <person name="Andersen M.R."/>
            <person name="Baker S.E."/>
        </authorList>
    </citation>
    <scope>NUCLEOTIDE SEQUENCE [LARGE SCALE GENOMIC DNA]</scope>
    <source>
        <strain evidence="2">CBS 113365</strain>
    </source>
</reference>
<dbReference type="EMBL" id="KZ821647">
    <property type="protein sequence ID" value="PYH63976.1"/>
    <property type="molecule type" value="Genomic_DNA"/>
</dbReference>
<dbReference type="GeneID" id="37213796"/>
<feature type="chain" id="PRO_5016436993" description="Secreted protein" evidence="1">
    <location>
        <begin position="20"/>
        <end position="117"/>
    </location>
</feature>
<evidence type="ECO:0000313" key="2">
    <source>
        <dbReference type="EMBL" id="PYH63976.1"/>
    </source>
</evidence>
<sequence length="117" mass="13367">MVIFLINLLLPLLFQVSRTLMAFRINNIFPNTIFLHAHCVADIKKTHLKDRNTIILILVDSVINTGKSKTVSVHSPLHTFIYKENFNLVALCFLANKYSGRSLTDTRNRLFSTVHLA</sequence>
<protein>
    <recommendedName>
        <fullName evidence="4">Secreted protein</fullName>
    </recommendedName>
</protein>
<name>A0A319AUF7_ASPVC</name>
<evidence type="ECO:0000313" key="3">
    <source>
        <dbReference type="Proteomes" id="UP000248405"/>
    </source>
</evidence>
<keyword evidence="1" id="KW-0732">Signal</keyword>
<dbReference type="AlphaFoldDB" id="A0A319AUF7"/>
<dbReference type="Proteomes" id="UP000248405">
    <property type="component" value="Unassembled WGS sequence"/>
</dbReference>
<dbReference type="RefSeq" id="XP_025557770.1">
    <property type="nucleotide sequence ID" value="XM_025709204.1"/>
</dbReference>
<evidence type="ECO:0000256" key="1">
    <source>
        <dbReference type="SAM" id="SignalP"/>
    </source>
</evidence>
<dbReference type="OrthoDB" id="5416609at2759"/>
<evidence type="ECO:0008006" key="4">
    <source>
        <dbReference type="Google" id="ProtNLM"/>
    </source>
</evidence>
<keyword evidence="3" id="KW-1185">Reference proteome</keyword>
<accession>A0A319AUF7</accession>
<proteinExistence type="predicted"/>
<organism evidence="2 3">
    <name type="scientific">Aspergillus vadensis (strain CBS 113365 / IMI 142717 / IBT 24658)</name>
    <dbReference type="NCBI Taxonomy" id="1448311"/>
    <lineage>
        <taxon>Eukaryota</taxon>
        <taxon>Fungi</taxon>
        <taxon>Dikarya</taxon>
        <taxon>Ascomycota</taxon>
        <taxon>Pezizomycotina</taxon>
        <taxon>Eurotiomycetes</taxon>
        <taxon>Eurotiomycetidae</taxon>
        <taxon>Eurotiales</taxon>
        <taxon>Aspergillaceae</taxon>
        <taxon>Aspergillus</taxon>
        <taxon>Aspergillus subgen. Circumdati</taxon>
    </lineage>
</organism>